<feature type="compositionally biased region" description="Gly residues" evidence="1">
    <location>
        <begin position="49"/>
        <end position="59"/>
    </location>
</feature>
<protein>
    <submittedName>
        <fullName evidence="2">Uncharacterized protein</fullName>
    </submittedName>
</protein>
<dbReference type="Proteomes" id="UP000753724">
    <property type="component" value="Unassembled WGS sequence"/>
</dbReference>
<name>A0ABW9XDY0_9SPHN</name>
<gene>
    <name evidence="2" type="ORF">GTZ99_09280</name>
</gene>
<sequence length="59" mass="6483">MSKRLVVFVGWCGLMLASTVYSALFAWSPFGTSARSHQGPDRTQRHGTHGGGWFYGGHK</sequence>
<organism evidence="2 3">
    <name type="scientific">Novosphingobium ovatum</name>
    <dbReference type="NCBI Taxonomy" id="1908523"/>
    <lineage>
        <taxon>Bacteria</taxon>
        <taxon>Pseudomonadati</taxon>
        <taxon>Pseudomonadota</taxon>
        <taxon>Alphaproteobacteria</taxon>
        <taxon>Sphingomonadales</taxon>
        <taxon>Sphingomonadaceae</taxon>
        <taxon>Novosphingobium</taxon>
    </lineage>
</organism>
<evidence type="ECO:0000256" key="1">
    <source>
        <dbReference type="SAM" id="MobiDB-lite"/>
    </source>
</evidence>
<proteinExistence type="predicted"/>
<accession>A0ABW9XDY0</accession>
<reference evidence="3" key="1">
    <citation type="submission" date="2020-01" db="EMBL/GenBank/DDBJ databases">
        <title>Sphingomonas sp. strain CSW-10.</title>
        <authorList>
            <person name="Chen W.-M."/>
        </authorList>
    </citation>
    <scope>NUCLEOTIDE SEQUENCE [LARGE SCALE GENOMIC DNA]</scope>
    <source>
        <strain evidence="3">FSY-8</strain>
    </source>
</reference>
<keyword evidence="3" id="KW-1185">Reference proteome</keyword>
<dbReference type="RefSeq" id="WP_161718112.1">
    <property type="nucleotide sequence ID" value="NZ_JAAAPO010000003.1"/>
</dbReference>
<evidence type="ECO:0000313" key="3">
    <source>
        <dbReference type="Proteomes" id="UP000753724"/>
    </source>
</evidence>
<feature type="region of interest" description="Disordered" evidence="1">
    <location>
        <begin position="33"/>
        <end position="59"/>
    </location>
</feature>
<evidence type="ECO:0000313" key="2">
    <source>
        <dbReference type="EMBL" id="NBC36749.1"/>
    </source>
</evidence>
<comment type="caution">
    <text evidence="2">The sequence shown here is derived from an EMBL/GenBank/DDBJ whole genome shotgun (WGS) entry which is preliminary data.</text>
</comment>
<dbReference type="EMBL" id="JAAAPO010000003">
    <property type="protein sequence ID" value="NBC36749.1"/>
    <property type="molecule type" value="Genomic_DNA"/>
</dbReference>